<evidence type="ECO:0000256" key="1">
    <source>
        <dbReference type="SAM" id="MobiDB-lite"/>
    </source>
</evidence>
<dbReference type="AlphaFoldDB" id="S8DSB0"/>
<sequence length="137" mass="14802">MVSKRVFDLTHSDKTLTSVLAANPKESPGELGKRLYEEYHHGVHNPSATGGILSTVKSMLTSGSTAEEAKAATAEDEPSKEDLDRAAECGRFGTRPSDLFLKIYHDVLKTLDVDPWHGFVSPPLLGSRGVVPLTIIS</sequence>
<name>S8DSB0_FOMSC</name>
<organism evidence="2 3">
    <name type="scientific">Fomitopsis schrenkii</name>
    <name type="common">Brown rot fungus</name>
    <dbReference type="NCBI Taxonomy" id="2126942"/>
    <lineage>
        <taxon>Eukaryota</taxon>
        <taxon>Fungi</taxon>
        <taxon>Dikarya</taxon>
        <taxon>Basidiomycota</taxon>
        <taxon>Agaricomycotina</taxon>
        <taxon>Agaricomycetes</taxon>
        <taxon>Polyporales</taxon>
        <taxon>Fomitopsis</taxon>
    </lineage>
</organism>
<dbReference type="HOGENOM" id="CLU_1866354_0_0_1"/>
<feature type="region of interest" description="Disordered" evidence="1">
    <location>
        <begin position="64"/>
        <end position="84"/>
    </location>
</feature>
<reference evidence="2 3" key="1">
    <citation type="journal article" date="2012" name="Science">
        <title>The Paleozoic origin of enzymatic lignin decomposition reconstructed from 31 fungal genomes.</title>
        <authorList>
            <person name="Floudas D."/>
            <person name="Binder M."/>
            <person name="Riley R."/>
            <person name="Barry K."/>
            <person name="Blanchette R.A."/>
            <person name="Henrissat B."/>
            <person name="Martinez A.T."/>
            <person name="Otillar R."/>
            <person name="Spatafora J.W."/>
            <person name="Yadav J.S."/>
            <person name="Aerts A."/>
            <person name="Benoit I."/>
            <person name="Boyd A."/>
            <person name="Carlson A."/>
            <person name="Copeland A."/>
            <person name="Coutinho P.M."/>
            <person name="de Vries R.P."/>
            <person name="Ferreira P."/>
            <person name="Findley K."/>
            <person name="Foster B."/>
            <person name="Gaskell J."/>
            <person name="Glotzer D."/>
            <person name="Gorecki P."/>
            <person name="Heitman J."/>
            <person name="Hesse C."/>
            <person name="Hori C."/>
            <person name="Igarashi K."/>
            <person name="Jurgens J.A."/>
            <person name="Kallen N."/>
            <person name="Kersten P."/>
            <person name="Kohler A."/>
            <person name="Kuees U."/>
            <person name="Kumar T.K.A."/>
            <person name="Kuo A."/>
            <person name="LaButti K."/>
            <person name="Larrondo L.F."/>
            <person name="Lindquist E."/>
            <person name="Ling A."/>
            <person name="Lombard V."/>
            <person name="Lucas S."/>
            <person name="Lundell T."/>
            <person name="Martin R."/>
            <person name="McLaughlin D.J."/>
            <person name="Morgenstern I."/>
            <person name="Morin E."/>
            <person name="Murat C."/>
            <person name="Nagy L.G."/>
            <person name="Nolan M."/>
            <person name="Ohm R.A."/>
            <person name="Patyshakuliyeva A."/>
            <person name="Rokas A."/>
            <person name="Ruiz-Duenas F.J."/>
            <person name="Sabat G."/>
            <person name="Salamov A."/>
            <person name="Samejima M."/>
            <person name="Schmutz J."/>
            <person name="Slot J.C."/>
            <person name="St John F."/>
            <person name="Stenlid J."/>
            <person name="Sun H."/>
            <person name="Sun S."/>
            <person name="Syed K."/>
            <person name="Tsang A."/>
            <person name="Wiebenga A."/>
            <person name="Young D."/>
            <person name="Pisabarro A."/>
            <person name="Eastwood D.C."/>
            <person name="Martin F."/>
            <person name="Cullen D."/>
            <person name="Grigoriev I.V."/>
            <person name="Hibbett D.S."/>
        </authorList>
    </citation>
    <scope>NUCLEOTIDE SEQUENCE</scope>
    <source>
        <strain evidence="3">FP-58527</strain>
    </source>
</reference>
<dbReference type="eggNOG" id="ENOG502T11W">
    <property type="taxonomic scope" value="Eukaryota"/>
</dbReference>
<protein>
    <submittedName>
        <fullName evidence="2">Uncharacterized protein</fullName>
    </submittedName>
</protein>
<dbReference type="STRING" id="743788.S8DSB0"/>
<dbReference type="OrthoDB" id="2787705at2759"/>
<keyword evidence="3" id="KW-1185">Reference proteome</keyword>
<dbReference type="EMBL" id="KE504205">
    <property type="protein sequence ID" value="EPS95537.1"/>
    <property type="molecule type" value="Genomic_DNA"/>
</dbReference>
<dbReference type="Proteomes" id="UP000015241">
    <property type="component" value="Unassembled WGS sequence"/>
</dbReference>
<gene>
    <name evidence="2" type="ORF">FOMPIDRAFT_1132248</name>
</gene>
<accession>S8DSB0</accession>
<proteinExistence type="predicted"/>
<evidence type="ECO:0000313" key="3">
    <source>
        <dbReference type="Proteomes" id="UP000015241"/>
    </source>
</evidence>
<dbReference type="InParanoid" id="S8DSB0"/>
<evidence type="ECO:0000313" key="2">
    <source>
        <dbReference type="EMBL" id="EPS95537.1"/>
    </source>
</evidence>